<keyword evidence="1" id="KW-0812">Transmembrane</keyword>
<feature type="transmembrane region" description="Helical" evidence="1">
    <location>
        <begin position="12"/>
        <end position="30"/>
    </location>
</feature>
<keyword evidence="3" id="KW-1185">Reference proteome</keyword>
<feature type="transmembrane region" description="Helical" evidence="1">
    <location>
        <begin position="36"/>
        <end position="56"/>
    </location>
</feature>
<dbReference type="EMBL" id="JACHEM010000002">
    <property type="protein sequence ID" value="MBB6434359.1"/>
    <property type="molecule type" value="Genomic_DNA"/>
</dbReference>
<organism evidence="2 3">
    <name type="scientific">Streptomyces candidus</name>
    <dbReference type="NCBI Taxonomy" id="67283"/>
    <lineage>
        <taxon>Bacteria</taxon>
        <taxon>Bacillati</taxon>
        <taxon>Actinomycetota</taxon>
        <taxon>Actinomycetes</taxon>
        <taxon>Kitasatosporales</taxon>
        <taxon>Streptomycetaceae</taxon>
        <taxon>Streptomyces</taxon>
    </lineage>
</organism>
<feature type="transmembrane region" description="Helical" evidence="1">
    <location>
        <begin position="110"/>
        <end position="129"/>
    </location>
</feature>
<keyword evidence="1" id="KW-1133">Transmembrane helix</keyword>
<name>A0A7X0HD62_9ACTN</name>
<feature type="transmembrane region" description="Helical" evidence="1">
    <location>
        <begin position="135"/>
        <end position="153"/>
    </location>
</feature>
<protein>
    <submittedName>
        <fullName evidence="2">Flp pilus assembly protein TadB</fullName>
    </submittedName>
</protein>
<dbReference type="RefSeq" id="WP_185026933.1">
    <property type="nucleotide sequence ID" value="NZ_BNBN01000002.1"/>
</dbReference>
<dbReference type="AlphaFoldDB" id="A0A7X0HD62"/>
<comment type="caution">
    <text evidence="2">The sequence shown here is derived from an EMBL/GenBank/DDBJ whole genome shotgun (WGS) entry which is preliminary data.</text>
</comment>
<sequence>MRQATEWLDRHLWVYALLSWLSATGVLVLLSPDRSLLSAALRAAGMTAIAMGILTYRRRKDCEAMGAGEDRLVSRDRQLQRGEVPKDEAGREEMRRLVAKRRHTSRHLKWLLPLWCLMMGGIALLMLVGPLGPRYVWAGAGVVVFIAWFVWVARRTRTRLTAMERALGTASSAEEPERAGRR</sequence>
<evidence type="ECO:0000313" key="2">
    <source>
        <dbReference type="EMBL" id="MBB6434359.1"/>
    </source>
</evidence>
<evidence type="ECO:0000313" key="3">
    <source>
        <dbReference type="Proteomes" id="UP000540423"/>
    </source>
</evidence>
<proteinExistence type="predicted"/>
<reference evidence="2 3" key="1">
    <citation type="submission" date="2020-08" db="EMBL/GenBank/DDBJ databases">
        <title>Genomic Encyclopedia of Type Strains, Phase IV (KMG-IV): sequencing the most valuable type-strain genomes for metagenomic binning, comparative biology and taxonomic classification.</title>
        <authorList>
            <person name="Goeker M."/>
        </authorList>
    </citation>
    <scope>NUCLEOTIDE SEQUENCE [LARGE SCALE GENOMIC DNA]</scope>
    <source>
        <strain evidence="2 3">DSM 40141</strain>
    </source>
</reference>
<dbReference type="Proteomes" id="UP000540423">
    <property type="component" value="Unassembled WGS sequence"/>
</dbReference>
<evidence type="ECO:0000256" key="1">
    <source>
        <dbReference type="SAM" id="Phobius"/>
    </source>
</evidence>
<accession>A0A7X0HD62</accession>
<keyword evidence="1" id="KW-0472">Membrane</keyword>
<gene>
    <name evidence="2" type="ORF">HNQ79_000807</name>
</gene>